<feature type="transmembrane region" description="Helical" evidence="1">
    <location>
        <begin position="64"/>
        <end position="90"/>
    </location>
</feature>
<feature type="transmembrane region" description="Helical" evidence="1">
    <location>
        <begin position="263"/>
        <end position="287"/>
    </location>
</feature>
<name>A0A2B8AZ77_9PROT</name>
<proteinExistence type="predicted"/>
<keyword evidence="1" id="KW-1133">Transmembrane helix</keyword>
<feature type="transmembrane region" description="Helical" evidence="1">
    <location>
        <begin position="161"/>
        <end position="181"/>
    </location>
</feature>
<reference evidence="3" key="1">
    <citation type="submission" date="2017-10" db="EMBL/GenBank/DDBJ databases">
        <authorList>
            <person name="Kravchenko I.K."/>
            <person name="Grouzdev D.S."/>
        </authorList>
    </citation>
    <scope>NUCLEOTIDE SEQUENCE [LARGE SCALE GENOMIC DNA]</scope>
    <source>
        <strain evidence="3">B2</strain>
    </source>
</reference>
<feature type="transmembrane region" description="Helical" evidence="1">
    <location>
        <begin position="193"/>
        <end position="211"/>
    </location>
</feature>
<protein>
    <submittedName>
        <fullName evidence="2">Uncharacterized protein</fullName>
    </submittedName>
</protein>
<evidence type="ECO:0000313" key="2">
    <source>
        <dbReference type="EMBL" id="PGH54274.1"/>
    </source>
</evidence>
<gene>
    <name evidence="2" type="ORF">CRT60_31220</name>
</gene>
<feature type="transmembrane region" description="Helical" evidence="1">
    <location>
        <begin position="130"/>
        <end position="149"/>
    </location>
</feature>
<keyword evidence="1" id="KW-0812">Transmembrane</keyword>
<organism evidence="2 3">
    <name type="scientific">Azospirillum palustre</name>
    <dbReference type="NCBI Taxonomy" id="2044885"/>
    <lineage>
        <taxon>Bacteria</taxon>
        <taxon>Pseudomonadati</taxon>
        <taxon>Pseudomonadota</taxon>
        <taxon>Alphaproteobacteria</taxon>
        <taxon>Rhodospirillales</taxon>
        <taxon>Azospirillaceae</taxon>
        <taxon>Azospirillum</taxon>
    </lineage>
</organism>
<sequence>MDIPEQSASGLFANFPPAALKVKETGEWLAGLVKITTIFSAILGAPLVWIYMVRVGAPFPSVDAALALFLLVFTMMVAVLVFMILLMLMFPIAIKQFADKPVREYFPGLYKKSGKPAESLKCFLKDYVKLYLPSILLPILVVISYWMNIDSHVEYYMPTPVLLLAVSMSGIFCPMILALLANRKENRKWYSNFWGVLVFVSFANLFLLFWLSSVPILFPDVFYFISRSSDFVGTLIFLGTFLPIFLFHGMLTRGELVPRRMAALGMAVAIVLVMVFPGGSVLAATALRMLGFGGGMPVTITVKRLDERKGVAEARKLSGCLILQTGSAIVFKIEEADARRCRLESRPFEPFQAAAPFDGIVQFQRADVTEIEGFQGKARPIPLPPPRSIP</sequence>
<dbReference type="Proteomes" id="UP000225379">
    <property type="component" value="Unassembled WGS sequence"/>
</dbReference>
<evidence type="ECO:0000256" key="1">
    <source>
        <dbReference type="SAM" id="Phobius"/>
    </source>
</evidence>
<feature type="transmembrane region" description="Helical" evidence="1">
    <location>
        <begin position="28"/>
        <end position="52"/>
    </location>
</feature>
<evidence type="ECO:0000313" key="3">
    <source>
        <dbReference type="Proteomes" id="UP000225379"/>
    </source>
</evidence>
<keyword evidence="1" id="KW-0472">Membrane</keyword>
<dbReference type="AlphaFoldDB" id="A0A2B8AZ77"/>
<accession>A0A2B8AZ77</accession>
<dbReference type="EMBL" id="PDKW01000043">
    <property type="protein sequence ID" value="PGH54274.1"/>
    <property type="molecule type" value="Genomic_DNA"/>
</dbReference>
<feature type="transmembrane region" description="Helical" evidence="1">
    <location>
        <begin position="231"/>
        <end position="251"/>
    </location>
</feature>
<keyword evidence="3" id="KW-1185">Reference proteome</keyword>
<comment type="caution">
    <text evidence="2">The sequence shown here is derived from an EMBL/GenBank/DDBJ whole genome shotgun (WGS) entry which is preliminary data.</text>
</comment>